<organism evidence="1 2">
    <name type="scientific">Segatella buccae ATCC 33574</name>
    <dbReference type="NCBI Taxonomy" id="873513"/>
    <lineage>
        <taxon>Bacteria</taxon>
        <taxon>Pseudomonadati</taxon>
        <taxon>Bacteroidota</taxon>
        <taxon>Bacteroidia</taxon>
        <taxon>Bacteroidales</taxon>
        <taxon>Prevotellaceae</taxon>
        <taxon>Segatella</taxon>
    </lineage>
</organism>
<dbReference type="Proteomes" id="UP000003112">
    <property type="component" value="Unassembled WGS sequence"/>
</dbReference>
<name>E6K8G2_9BACT</name>
<dbReference type="AlphaFoldDB" id="E6K8G2"/>
<sequence length="60" mass="7550">MKNDSKQCHYDSFFHRMRAFSYLIIICFCKCRQNFQKLQIKQEIRQQRKDYFPQSYSLFL</sequence>
<dbReference type="HOGENOM" id="CLU_2937786_0_0_10"/>
<dbReference type="EMBL" id="AEPD01000029">
    <property type="protein sequence ID" value="EFU30122.1"/>
    <property type="molecule type" value="Genomic_DNA"/>
</dbReference>
<proteinExistence type="predicted"/>
<evidence type="ECO:0000313" key="2">
    <source>
        <dbReference type="Proteomes" id="UP000003112"/>
    </source>
</evidence>
<accession>E6K8G2</accession>
<protein>
    <submittedName>
        <fullName evidence="1">Uncharacterized protein</fullName>
    </submittedName>
</protein>
<gene>
    <name evidence="1" type="ORF">HMPREF6485_1899</name>
</gene>
<keyword evidence="2" id="KW-1185">Reference proteome</keyword>
<evidence type="ECO:0000313" key="1">
    <source>
        <dbReference type="EMBL" id="EFU30122.1"/>
    </source>
</evidence>
<comment type="caution">
    <text evidence="1">The sequence shown here is derived from an EMBL/GenBank/DDBJ whole genome shotgun (WGS) entry which is preliminary data.</text>
</comment>
<reference evidence="1 2" key="1">
    <citation type="submission" date="2010-10" db="EMBL/GenBank/DDBJ databases">
        <authorList>
            <person name="Muzny D."/>
            <person name="Qin X."/>
            <person name="Deng J."/>
            <person name="Jiang H."/>
            <person name="Liu Y."/>
            <person name="Qu J."/>
            <person name="Song X.-Z."/>
            <person name="Zhang L."/>
            <person name="Thornton R."/>
            <person name="Coyle M."/>
            <person name="Francisco L."/>
            <person name="Jackson L."/>
            <person name="Javaid M."/>
            <person name="Korchina V."/>
            <person name="Kovar C."/>
            <person name="Mata R."/>
            <person name="Mathew T."/>
            <person name="Ngo R."/>
            <person name="Nguyen L."/>
            <person name="Nguyen N."/>
            <person name="Okwuonu G."/>
            <person name="Ongeri F."/>
            <person name="Pham C."/>
            <person name="Simmons D."/>
            <person name="Wilczek-Boney K."/>
            <person name="Hale W."/>
            <person name="Jakkamsetti A."/>
            <person name="Pham P."/>
            <person name="Ruth R."/>
            <person name="San Lucas F."/>
            <person name="Warren J."/>
            <person name="Zhang J."/>
            <person name="Zhao Z."/>
            <person name="Zhou C."/>
            <person name="Zhu D."/>
            <person name="Lee S."/>
            <person name="Bess C."/>
            <person name="Blankenburg K."/>
            <person name="Forbes L."/>
            <person name="Fu Q."/>
            <person name="Gubbala S."/>
            <person name="Hirani K."/>
            <person name="Jayaseelan J.C."/>
            <person name="Lara F."/>
            <person name="Munidasa M."/>
            <person name="Palculict T."/>
            <person name="Patil S."/>
            <person name="Pu L.-L."/>
            <person name="Saada N."/>
            <person name="Tang L."/>
            <person name="Weissenberger G."/>
            <person name="Zhu Y."/>
            <person name="Hemphill L."/>
            <person name="Shang Y."/>
            <person name="Youmans B."/>
            <person name="Ayvaz T."/>
            <person name="Ross M."/>
            <person name="Santibanez J."/>
            <person name="Aqrawi P."/>
            <person name="Gross S."/>
            <person name="Joshi V."/>
            <person name="Fowler G."/>
            <person name="Nazareth L."/>
            <person name="Reid J."/>
            <person name="Worley K."/>
            <person name="Petrosino J."/>
            <person name="Highlander S."/>
            <person name="Gibbs R."/>
        </authorList>
    </citation>
    <scope>NUCLEOTIDE SEQUENCE [LARGE SCALE GENOMIC DNA]</scope>
    <source>
        <strain evidence="1 2">ATCC 33574</strain>
    </source>
</reference>